<evidence type="ECO:0000313" key="7">
    <source>
        <dbReference type="EMBL" id="KAJ1912413.1"/>
    </source>
</evidence>
<dbReference type="InterPro" id="IPR009057">
    <property type="entry name" value="Homeodomain-like_sf"/>
</dbReference>
<evidence type="ECO:0000256" key="1">
    <source>
        <dbReference type="ARBA" id="ARBA00004123"/>
    </source>
</evidence>
<dbReference type="PANTHER" id="PTHR46380:SF2">
    <property type="entry name" value="CYCLIN-D-BINDING MYB-LIKE TRANSCRIPTION FACTOR 1"/>
    <property type="match status" value="1"/>
</dbReference>
<dbReference type="EMBL" id="JANBPU010000348">
    <property type="protein sequence ID" value="KAJ1912413.1"/>
    <property type="molecule type" value="Genomic_DNA"/>
</dbReference>
<sequence length="656" mass="75093">MYRLTNSTSALKKCCYINPVLRHYVNSTFSKSITEAAAAVIESTTRDITKLPPKHTYKQWTAAEKSKLIKLASTVRFKEDSIDWETIGQKMGRTGSSCFSMYYAINDSNVYKSHTDSSIYNILTNSDSSVNKAGRVDRASLKLRWTPREIENLKTAVALFGPSDWELVSGYVETRDKRQCCQWWHYNYASLEPNIDNSNNDNSNCYSSSSSSSSSGTLRIKEKYGLLANDFDFNSTNKPSIDSVSIQEDDSVGLNACVRIESVANDNSPNVPYKPSSDSIANINDLHNTTTTTNNNNNSVVKDYGLVDIDWTPEQDKRLIDLVSEHGRRWVKIQKLFTPPDLELRWPYRTHYQLNFRFKKLYSHQMFVKGRWTKAEDEKLIELVKMHGTKWETISESIRTRSGNQCRQRWLYTLRAKYELHQQQTQDSLSSPLNSAVKTSGGGGDNKNKSMATKEKSHGGDINEENSSKLRTGKWSKQEDERLISIIKDMNSQNNNDAGDNKKVELVVSSWQLVALRHGTRTKLQCHYRWTQHLRPKILLKNTNIPRSTDSGFEQWTLDEDRIILEMCREIDKKNKKIQDNGSTEKTHKSCRHRPYSWAKIRDALKTGKPTHSIRGRKLILYNIMRKLEISAGMDPESLSTIELAHKLAASPHSET</sequence>
<keyword evidence="3" id="KW-0539">Nucleus</keyword>
<feature type="domain" description="Myb-like" evidence="5">
    <location>
        <begin position="311"/>
        <end position="362"/>
    </location>
</feature>
<dbReference type="Proteomes" id="UP001150538">
    <property type="component" value="Unassembled WGS sequence"/>
</dbReference>
<comment type="subcellular location">
    <subcellularLocation>
        <location evidence="1">Nucleus</location>
    </subcellularLocation>
</comment>
<dbReference type="PROSITE" id="PS50090">
    <property type="entry name" value="MYB_LIKE"/>
    <property type="match status" value="5"/>
</dbReference>
<dbReference type="PROSITE" id="PS51294">
    <property type="entry name" value="HTH_MYB"/>
    <property type="match status" value="3"/>
</dbReference>
<feature type="compositionally biased region" description="Basic and acidic residues" evidence="4">
    <location>
        <begin position="446"/>
        <end position="461"/>
    </location>
</feature>
<dbReference type="GO" id="GO:0000976">
    <property type="term" value="F:transcription cis-regulatory region binding"/>
    <property type="evidence" value="ECO:0007669"/>
    <property type="project" value="TreeGrafter"/>
</dbReference>
<dbReference type="InterPro" id="IPR017930">
    <property type="entry name" value="Myb_dom"/>
</dbReference>
<protein>
    <submittedName>
        <fullName evidence="7">Myb- protein B</fullName>
    </submittedName>
</protein>
<dbReference type="SUPFAM" id="SSF46689">
    <property type="entry name" value="Homeodomain-like"/>
    <property type="match status" value="5"/>
</dbReference>
<feature type="region of interest" description="Disordered" evidence="4">
    <location>
        <begin position="423"/>
        <end position="476"/>
    </location>
</feature>
<evidence type="ECO:0000256" key="2">
    <source>
        <dbReference type="ARBA" id="ARBA00023125"/>
    </source>
</evidence>
<proteinExistence type="predicted"/>
<organism evidence="7 8">
    <name type="scientific">Mycoemilia scoparia</name>
    <dbReference type="NCBI Taxonomy" id="417184"/>
    <lineage>
        <taxon>Eukaryota</taxon>
        <taxon>Fungi</taxon>
        <taxon>Fungi incertae sedis</taxon>
        <taxon>Zoopagomycota</taxon>
        <taxon>Kickxellomycotina</taxon>
        <taxon>Kickxellomycetes</taxon>
        <taxon>Kickxellales</taxon>
        <taxon>Kickxellaceae</taxon>
        <taxon>Mycoemilia</taxon>
    </lineage>
</organism>
<feature type="domain" description="HTH myb-type" evidence="6">
    <location>
        <begin position="311"/>
        <end position="337"/>
    </location>
</feature>
<feature type="domain" description="Myb-like" evidence="5">
    <location>
        <begin position="52"/>
        <end position="106"/>
    </location>
</feature>
<feature type="domain" description="HTH myb-type" evidence="6">
    <location>
        <begin position="364"/>
        <end position="418"/>
    </location>
</feature>
<feature type="compositionally biased region" description="Polar residues" evidence="4">
    <location>
        <begin position="423"/>
        <end position="438"/>
    </location>
</feature>
<feature type="non-terminal residue" evidence="7">
    <location>
        <position position="656"/>
    </location>
</feature>
<dbReference type="PANTHER" id="PTHR46380">
    <property type="entry name" value="CYCLIN-D-BINDING MYB-LIKE TRANSCRIPTION FACTOR 1"/>
    <property type="match status" value="1"/>
</dbReference>
<dbReference type="AlphaFoldDB" id="A0A9W7ZNE1"/>
<comment type="caution">
    <text evidence="7">The sequence shown here is derived from an EMBL/GenBank/DDBJ whole genome shotgun (WGS) entry which is preliminary data.</text>
</comment>
<feature type="domain" description="Myb-like" evidence="5">
    <location>
        <begin position="142"/>
        <end position="188"/>
    </location>
</feature>
<dbReference type="SMART" id="SM00717">
    <property type="entry name" value="SANT"/>
    <property type="match status" value="6"/>
</dbReference>
<dbReference type="InterPro" id="IPR051651">
    <property type="entry name" value="DMTF1_DNA-bind_reg"/>
</dbReference>
<evidence type="ECO:0000256" key="4">
    <source>
        <dbReference type="SAM" id="MobiDB-lite"/>
    </source>
</evidence>
<feature type="domain" description="Myb-like" evidence="5">
    <location>
        <begin position="369"/>
        <end position="414"/>
    </location>
</feature>
<feature type="domain" description="HTH myb-type" evidence="6">
    <location>
        <begin position="510"/>
        <end position="538"/>
    </location>
</feature>
<name>A0A9W7ZNE1_9FUNG</name>
<dbReference type="OrthoDB" id="2143914at2759"/>
<dbReference type="CDD" id="cd00167">
    <property type="entry name" value="SANT"/>
    <property type="match status" value="4"/>
</dbReference>
<dbReference type="Pfam" id="PF00249">
    <property type="entry name" value="Myb_DNA-binding"/>
    <property type="match status" value="4"/>
</dbReference>
<feature type="domain" description="Myb-like" evidence="5">
    <location>
        <begin position="467"/>
        <end position="534"/>
    </location>
</feature>
<dbReference type="GO" id="GO:0003700">
    <property type="term" value="F:DNA-binding transcription factor activity"/>
    <property type="evidence" value="ECO:0007669"/>
    <property type="project" value="TreeGrafter"/>
</dbReference>
<accession>A0A9W7ZNE1</accession>
<evidence type="ECO:0000313" key="8">
    <source>
        <dbReference type="Proteomes" id="UP001150538"/>
    </source>
</evidence>
<gene>
    <name evidence="7" type="primary">MYBL2</name>
    <name evidence="7" type="ORF">H4219_005618</name>
</gene>
<evidence type="ECO:0000259" key="6">
    <source>
        <dbReference type="PROSITE" id="PS51294"/>
    </source>
</evidence>
<keyword evidence="2" id="KW-0238">DNA-binding</keyword>
<dbReference type="GO" id="GO:0005634">
    <property type="term" value="C:nucleus"/>
    <property type="evidence" value="ECO:0007669"/>
    <property type="project" value="UniProtKB-SubCell"/>
</dbReference>
<keyword evidence="8" id="KW-1185">Reference proteome</keyword>
<reference evidence="7" key="1">
    <citation type="submission" date="2022-07" db="EMBL/GenBank/DDBJ databases">
        <title>Phylogenomic reconstructions and comparative analyses of Kickxellomycotina fungi.</title>
        <authorList>
            <person name="Reynolds N.K."/>
            <person name="Stajich J.E."/>
            <person name="Barry K."/>
            <person name="Grigoriev I.V."/>
            <person name="Crous P."/>
            <person name="Smith M.E."/>
        </authorList>
    </citation>
    <scope>NUCLEOTIDE SEQUENCE</scope>
    <source>
        <strain evidence="7">NBRC 100468</strain>
    </source>
</reference>
<evidence type="ECO:0000259" key="5">
    <source>
        <dbReference type="PROSITE" id="PS50090"/>
    </source>
</evidence>
<dbReference type="InterPro" id="IPR001005">
    <property type="entry name" value="SANT/Myb"/>
</dbReference>
<dbReference type="Gene3D" id="1.10.10.60">
    <property type="entry name" value="Homeodomain-like"/>
    <property type="match status" value="4"/>
</dbReference>
<evidence type="ECO:0000256" key="3">
    <source>
        <dbReference type="ARBA" id="ARBA00023242"/>
    </source>
</evidence>